<gene>
    <name evidence="8" type="ORF">GCM10025866_23330</name>
</gene>
<dbReference type="Proteomes" id="UP001321498">
    <property type="component" value="Chromosome"/>
</dbReference>
<evidence type="ECO:0008006" key="10">
    <source>
        <dbReference type="Google" id="ProtNLM"/>
    </source>
</evidence>
<dbReference type="InterPro" id="IPR052190">
    <property type="entry name" value="Euk-Arch_PrmC-MTase"/>
</dbReference>
<evidence type="ECO:0000259" key="7">
    <source>
        <dbReference type="Pfam" id="PF23186"/>
    </source>
</evidence>
<dbReference type="EMBL" id="AP027731">
    <property type="protein sequence ID" value="BDZ46424.1"/>
    <property type="molecule type" value="Genomic_DNA"/>
</dbReference>
<comment type="similarity">
    <text evidence="1">Belongs to the eukaryotic/archaeal PrmC-related family.</text>
</comment>
<keyword evidence="4" id="KW-0949">S-adenosyl-L-methionine</keyword>
<dbReference type="PROSITE" id="PS00092">
    <property type="entry name" value="N6_MTASE"/>
    <property type="match status" value="1"/>
</dbReference>
<keyword evidence="3" id="KW-0808">Transferase</keyword>
<dbReference type="Pfam" id="PF05175">
    <property type="entry name" value="MTS"/>
    <property type="match status" value="1"/>
</dbReference>
<feature type="compositionally biased region" description="Basic residues" evidence="5">
    <location>
        <begin position="534"/>
        <end position="549"/>
    </location>
</feature>
<feature type="compositionally biased region" description="Low complexity" evidence="5">
    <location>
        <begin position="462"/>
        <end position="510"/>
    </location>
</feature>
<evidence type="ECO:0000256" key="5">
    <source>
        <dbReference type="SAM" id="MobiDB-lite"/>
    </source>
</evidence>
<keyword evidence="2" id="KW-0489">Methyltransferase</keyword>
<sequence length="549" mass="57829">MTPEIARPDAALVDRLRDDLAAFSVAALSSVWGRAADAAVQRGSLAPARRAIADAGAGAAGTTADLAALFVLGLPLPGDRAGAALPRLGLDGALRLGLVREDGGAVRARVDLRPVQFVDPDGVGEWWIVSDLSEAVVGAALPEDHVLGVGGASRTLAGLQLPRDAGSVLDLGTGSGIQALRAARYGRRIVATDVSRRALDYAALNAALNRVELDLRQGSLYEPVAGERFDRILSNPPFVITPRVPGVPAYEYRDGGLPGDELVEAVVRGAAEHLRPGGVAQLLANWEDRQGAEGRDRVARWAEEAGLDAWIVQREVQDPALYAETWIRDGGTRPGSAGYDALLEAWLDDFASRGVRSIGFGYVTLRRPEGRSPRRRVEEERGGSAALGGHLAACLDAQQWLAETDDDALLAARLVVAGDVTEERHYWPGEEHPAAIQLRQGAGSSACFPSIPPSRAWSGRATASSAWARSPPRSRSSSIRTRTSSAVRCCPRSANSSRSGCSSRPSSAERGSGRRARGVSGARSAVRGALGGRASRRCRGVRGRGGRSG</sequence>
<evidence type="ECO:0000256" key="2">
    <source>
        <dbReference type="ARBA" id="ARBA00022603"/>
    </source>
</evidence>
<proteinExistence type="inferred from homology"/>
<evidence type="ECO:0000256" key="4">
    <source>
        <dbReference type="ARBA" id="ARBA00022691"/>
    </source>
</evidence>
<accession>A0ABN6XN87</accession>
<dbReference type="Gene3D" id="3.40.50.150">
    <property type="entry name" value="Vaccinia Virus protein VP39"/>
    <property type="match status" value="1"/>
</dbReference>
<dbReference type="InterPro" id="IPR002052">
    <property type="entry name" value="DNA_methylase_N6_adenine_CS"/>
</dbReference>
<evidence type="ECO:0000313" key="9">
    <source>
        <dbReference type="Proteomes" id="UP001321498"/>
    </source>
</evidence>
<protein>
    <recommendedName>
        <fullName evidence="10">Methyltransferase</fullName>
    </recommendedName>
</protein>
<dbReference type="InterPro" id="IPR055487">
    <property type="entry name" value="DUF7059"/>
</dbReference>
<organism evidence="8 9">
    <name type="scientific">Naasia aerilata</name>
    <dbReference type="NCBI Taxonomy" id="1162966"/>
    <lineage>
        <taxon>Bacteria</taxon>
        <taxon>Bacillati</taxon>
        <taxon>Actinomycetota</taxon>
        <taxon>Actinomycetes</taxon>
        <taxon>Micrococcales</taxon>
        <taxon>Microbacteriaceae</taxon>
        <taxon>Naasia</taxon>
    </lineage>
</organism>
<reference evidence="9" key="1">
    <citation type="journal article" date="2019" name="Int. J. Syst. Evol. Microbiol.">
        <title>The Global Catalogue of Microorganisms (GCM) 10K type strain sequencing project: providing services to taxonomists for standard genome sequencing and annotation.</title>
        <authorList>
            <consortium name="The Broad Institute Genomics Platform"/>
            <consortium name="The Broad Institute Genome Sequencing Center for Infectious Disease"/>
            <person name="Wu L."/>
            <person name="Ma J."/>
        </authorList>
    </citation>
    <scope>NUCLEOTIDE SEQUENCE [LARGE SCALE GENOMIC DNA]</scope>
    <source>
        <strain evidence="9">NBRC 108725</strain>
    </source>
</reference>
<feature type="domain" description="DUF7059" evidence="7">
    <location>
        <begin position="21"/>
        <end position="109"/>
    </location>
</feature>
<dbReference type="CDD" id="cd02440">
    <property type="entry name" value="AdoMet_MTases"/>
    <property type="match status" value="1"/>
</dbReference>
<evidence type="ECO:0000259" key="6">
    <source>
        <dbReference type="Pfam" id="PF05175"/>
    </source>
</evidence>
<evidence type="ECO:0000313" key="8">
    <source>
        <dbReference type="EMBL" id="BDZ46424.1"/>
    </source>
</evidence>
<dbReference type="InterPro" id="IPR029063">
    <property type="entry name" value="SAM-dependent_MTases_sf"/>
</dbReference>
<dbReference type="PANTHER" id="PTHR45875">
    <property type="entry name" value="METHYLTRANSFERASE N6AMT1"/>
    <property type="match status" value="1"/>
</dbReference>
<feature type="domain" description="Methyltransferase small" evidence="6">
    <location>
        <begin position="161"/>
        <end position="285"/>
    </location>
</feature>
<dbReference type="Pfam" id="PF23186">
    <property type="entry name" value="DUF7059"/>
    <property type="match status" value="1"/>
</dbReference>
<feature type="compositionally biased region" description="Low complexity" evidence="5">
    <location>
        <begin position="518"/>
        <end position="528"/>
    </location>
</feature>
<keyword evidence="9" id="KW-1185">Reference proteome</keyword>
<dbReference type="InterPro" id="IPR007848">
    <property type="entry name" value="Small_mtfrase_dom"/>
</dbReference>
<dbReference type="PANTHER" id="PTHR45875:SF1">
    <property type="entry name" value="METHYLTRANSFERASE N6AMT1"/>
    <property type="match status" value="1"/>
</dbReference>
<evidence type="ECO:0000256" key="3">
    <source>
        <dbReference type="ARBA" id="ARBA00022679"/>
    </source>
</evidence>
<feature type="region of interest" description="Disordered" evidence="5">
    <location>
        <begin position="462"/>
        <end position="549"/>
    </location>
</feature>
<evidence type="ECO:0000256" key="1">
    <source>
        <dbReference type="ARBA" id="ARBA00006149"/>
    </source>
</evidence>
<dbReference type="SUPFAM" id="SSF53335">
    <property type="entry name" value="S-adenosyl-L-methionine-dependent methyltransferases"/>
    <property type="match status" value="1"/>
</dbReference>
<name>A0ABN6XN87_9MICO</name>